<keyword evidence="9" id="KW-1185">Reference proteome</keyword>
<evidence type="ECO:0000256" key="6">
    <source>
        <dbReference type="ARBA" id="ARBA00023136"/>
    </source>
</evidence>
<feature type="transmembrane region" description="Helical" evidence="7">
    <location>
        <begin position="596"/>
        <end position="616"/>
    </location>
</feature>
<dbReference type="AlphaFoldDB" id="A0A9P7QPT1"/>
<evidence type="ECO:0000256" key="7">
    <source>
        <dbReference type="SAM" id="Phobius"/>
    </source>
</evidence>
<comment type="similarity">
    <text evidence="2">Belongs to the oligopeptide OPT transporter family.</text>
</comment>
<dbReference type="PANTHER" id="PTHR31645:SF3">
    <property type="entry name" value="OLIGOPEPTIDE TRANSPORTER"/>
    <property type="match status" value="1"/>
</dbReference>
<feature type="transmembrane region" description="Helical" evidence="7">
    <location>
        <begin position="628"/>
        <end position="655"/>
    </location>
</feature>
<evidence type="ECO:0000256" key="4">
    <source>
        <dbReference type="ARBA" id="ARBA00022692"/>
    </source>
</evidence>
<feature type="transmembrane region" description="Helical" evidence="7">
    <location>
        <begin position="336"/>
        <end position="355"/>
    </location>
</feature>
<dbReference type="InterPro" id="IPR045035">
    <property type="entry name" value="YSL-like"/>
</dbReference>
<feature type="transmembrane region" description="Helical" evidence="7">
    <location>
        <begin position="71"/>
        <end position="90"/>
    </location>
</feature>
<gene>
    <name evidence="8" type="ORF">JMJ77_001489</name>
</gene>
<keyword evidence="6 7" id="KW-0472">Membrane</keyword>
<reference evidence="8" key="1">
    <citation type="submission" date="2021-05" db="EMBL/GenBank/DDBJ databases">
        <title>Comparative genomics of three Colletotrichum scovillei strains and genetic complementation revealed genes involved fungal growth and virulence on chili pepper.</title>
        <authorList>
            <person name="Hsieh D.-K."/>
            <person name="Chuang S.-C."/>
            <person name="Chen C.-Y."/>
            <person name="Chao Y.-T."/>
            <person name="Lu M.-Y.J."/>
            <person name="Lee M.-H."/>
            <person name="Shih M.-C."/>
        </authorList>
    </citation>
    <scope>NUCLEOTIDE SEQUENCE</scope>
    <source>
        <strain evidence="8">Coll-153</strain>
    </source>
</reference>
<evidence type="ECO:0000256" key="5">
    <source>
        <dbReference type="ARBA" id="ARBA00022989"/>
    </source>
</evidence>
<evidence type="ECO:0000313" key="9">
    <source>
        <dbReference type="Proteomes" id="UP000699042"/>
    </source>
</evidence>
<keyword evidence="5 7" id="KW-1133">Transmembrane helix</keyword>
<feature type="transmembrane region" description="Helical" evidence="7">
    <location>
        <begin position="208"/>
        <end position="226"/>
    </location>
</feature>
<accession>A0A9P7QPT1</accession>
<evidence type="ECO:0000256" key="2">
    <source>
        <dbReference type="ARBA" id="ARBA00008807"/>
    </source>
</evidence>
<keyword evidence="4 7" id="KW-0812">Transmembrane</keyword>
<feature type="transmembrane region" description="Helical" evidence="7">
    <location>
        <begin position="436"/>
        <end position="457"/>
    </location>
</feature>
<dbReference type="Proteomes" id="UP000699042">
    <property type="component" value="Unassembled WGS sequence"/>
</dbReference>
<evidence type="ECO:0000256" key="3">
    <source>
        <dbReference type="ARBA" id="ARBA00022448"/>
    </source>
</evidence>
<feature type="transmembrane region" description="Helical" evidence="7">
    <location>
        <begin position="410"/>
        <end position="430"/>
    </location>
</feature>
<feature type="transmembrane region" description="Helical" evidence="7">
    <location>
        <begin position="43"/>
        <end position="65"/>
    </location>
</feature>
<dbReference type="GO" id="GO:0000329">
    <property type="term" value="C:fungal-type vacuole membrane"/>
    <property type="evidence" value="ECO:0007669"/>
    <property type="project" value="TreeGrafter"/>
</dbReference>
<dbReference type="EMBL" id="JAESDN010000055">
    <property type="protein sequence ID" value="KAG7040313.1"/>
    <property type="molecule type" value="Genomic_DNA"/>
</dbReference>
<name>A0A9P7QPT1_9PEZI</name>
<feature type="transmembrane region" description="Helical" evidence="7">
    <location>
        <begin position="277"/>
        <end position="299"/>
    </location>
</feature>
<dbReference type="PANTHER" id="PTHR31645">
    <property type="entry name" value="OLIGOPEPTIDE TRANSPORTER YGL114W-RELATED"/>
    <property type="match status" value="1"/>
</dbReference>
<evidence type="ECO:0008006" key="10">
    <source>
        <dbReference type="Google" id="ProtNLM"/>
    </source>
</evidence>
<protein>
    <recommendedName>
        <fullName evidence="10">OPT oligopeptide transporter</fullName>
    </recommendedName>
</protein>
<feature type="transmembrane region" description="Helical" evidence="7">
    <location>
        <begin position="133"/>
        <end position="155"/>
    </location>
</feature>
<feature type="transmembrane region" description="Helical" evidence="7">
    <location>
        <begin position="175"/>
        <end position="196"/>
    </location>
</feature>
<proteinExistence type="inferred from homology"/>
<organism evidence="8 9">
    <name type="scientific">Colletotrichum scovillei</name>
    <dbReference type="NCBI Taxonomy" id="1209932"/>
    <lineage>
        <taxon>Eukaryota</taxon>
        <taxon>Fungi</taxon>
        <taxon>Dikarya</taxon>
        <taxon>Ascomycota</taxon>
        <taxon>Pezizomycotina</taxon>
        <taxon>Sordariomycetes</taxon>
        <taxon>Hypocreomycetidae</taxon>
        <taxon>Glomerellales</taxon>
        <taxon>Glomerellaceae</taxon>
        <taxon>Colletotrichum</taxon>
        <taxon>Colletotrichum acutatum species complex</taxon>
    </lineage>
</organism>
<sequence length="705" mass="76221">MNHDEKTDKNTKNDDSPIDEVTEVFDAFKPLSGLRPYDGRHILTVRAVITGVVLGSVINCSNLYLGHMTGLGADATLFAAIFGYAICKALERSKVRHIVLMLINKYALAPNSAMQIAFLSGGFCPHENNIMKAAALGSIGIGFLFMSGVPAMYQLHLLGSTPESDYGKLIFILQLARQMSLVFPLGTASAVTIQTLHSLEGSLGQARVHIKAISVSFAFSLIWSVGTSYAPGILYTWNPLWWIFKWGGRSVISAISRGWISWSWSPSMIGVGALIDLNVALSYLFGAILSWGVIGPILVSTGTAVGIPYADAYPDLLTYDAFVASQFRTTPSPRYWMLWPAVFMMLGVSLTVVLSEGKNFIRMAKYGVINIKMQVVGHRHVDAHSSLGPERRVLRDEIPDPVASKDQTRWWEWLSVTVISTVFSLVAPKYTLGIPFALNILNLGLGFMWSLVVIQVYGASGTTPITTVAKGSQFITGGILRPEIHQRGYESVARINLAGCLIGSAAAQQAGELCQDFRTGFLLGTPARSQWHAQMIGTSVAAFTSPAIFLLLAKAFPCILDAQATTCQFTLPAVTSWRVITEAIFRDTFPISKSSWTFAIVLSIAGMLSVVFRRYLANSEKFRKWQVWIPNMSLVGLAMTIPGSSVTLTVTLGAVGAHLPHEKFLYPIAAGGIAGEGVGYVVQCALQIAGVAGPGTTLGCVAEMC</sequence>
<dbReference type="GO" id="GO:0035673">
    <property type="term" value="F:oligopeptide transmembrane transporter activity"/>
    <property type="evidence" value="ECO:0007669"/>
    <property type="project" value="InterPro"/>
</dbReference>
<evidence type="ECO:0000256" key="1">
    <source>
        <dbReference type="ARBA" id="ARBA00004141"/>
    </source>
</evidence>
<dbReference type="InterPro" id="IPR004813">
    <property type="entry name" value="OPT"/>
</dbReference>
<dbReference type="Pfam" id="PF03169">
    <property type="entry name" value="OPT"/>
    <property type="match status" value="1"/>
</dbReference>
<comment type="caution">
    <text evidence="8">The sequence shown here is derived from an EMBL/GenBank/DDBJ whole genome shotgun (WGS) entry which is preliminary data.</text>
</comment>
<evidence type="ECO:0000313" key="8">
    <source>
        <dbReference type="EMBL" id="KAG7040313.1"/>
    </source>
</evidence>
<comment type="subcellular location">
    <subcellularLocation>
        <location evidence="1">Membrane</location>
        <topology evidence="1">Multi-pass membrane protein</topology>
    </subcellularLocation>
</comment>
<keyword evidence="3" id="KW-0813">Transport</keyword>